<gene>
    <name evidence="1" type="ordered locus">PputGB1_1628</name>
</gene>
<dbReference type="EMBL" id="CP000926">
    <property type="protein sequence ID" value="ABY97533.1"/>
    <property type="molecule type" value="Genomic_DNA"/>
</dbReference>
<dbReference type="RefSeq" id="WP_012271296.1">
    <property type="nucleotide sequence ID" value="NC_010322.1"/>
</dbReference>
<dbReference type="AlphaFoldDB" id="B0KGB2"/>
<sequence length="684" mass="77030">MSAEQDNPRKQFKDALDKLDLKKATEALKNLDSDEVTAVFASKLTQPGGFQMRADRKKRNQFYSSLLSDTAMDRHPEAQSYAQDLNEKIQIIEQCFDQIRANLPLCHISSYPAEIQFWSHIERAAGELKVLNALSKKAMGALKAKARAGVPFIMPEAIMVKTPEGIEVNVDAAYSNAATTLSLTLKMLAFEHKLLINGKLAAPTKVQTTDEHRYKAGSIQLFAVSWNALEDIGNRTLFFGGQVGDMKTLGIPRAKLDEGYYKKFPDPIFFHRTPSEDEVYDFLANRRQLSWAVQNSHDLMQGKTLRKAVMAKGATIPDLSGAPFVSEDEGVTLTTLSEILSFDVFSDQDRHHGLTLREWVRGYCALKLMAKAKEKTSGSSLVTFDKAELEQGLVDYRIPQSVVATLIDHLTFGTDSRDLYDSPLIRSQDDKYSLLAEILVSCNVPNVLFSRLGSLETQVDKKGKGFEDKVVSFLQDLGYPCKPAKFNIDGAQYEYDALFMMDDKLFLVECKNNLLSGNHAVPALRYSKFITDTVKQVKRLEQGLRARPEIVESLFGKKLEDLTVVPMILNSLPYSREPIDGVHISDYSAFSKFLTESTISESYRKNGKKMIRKVIHRLWSGERPTAEELLDYLALPPQLKLIIDHLNYQVFPRPISESEIFFSRVLEVDETAMQQAKQVAPHVK</sequence>
<accession>B0KGB2</accession>
<evidence type="ECO:0000313" key="2">
    <source>
        <dbReference type="Proteomes" id="UP000002157"/>
    </source>
</evidence>
<name>B0KGB2_PSEPG</name>
<protein>
    <recommendedName>
        <fullName evidence="3">NERD domain-containing protein</fullName>
    </recommendedName>
</protein>
<dbReference type="KEGG" id="ppg:PputGB1_1628"/>
<evidence type="ECO:0000313" key="1">
    <source>
        <dbReference type="EMBL" id="ABY97533.1"/>
    </source>
</evidence>
<proteinExistence type="predicted"/>
<reference evidence="1 2" key="1">
    <citation type="submission" date="2008-01" db="EMBL/GenBank/DDBJ databases">
        <title>Complete sequence of Pseudomonas putida GB-1.</title>
        <authorList>
            <consortium name="US DOE Joint Genome Institute"/>
            <person name="Copeland A."/>
            <person name="Lucas S."/>
            <person name="Lapidus A."/>
            <person name="Barry K."/>
            <person name="Glavina del Rio T."/>
            <person name="Dalin E."/>
            <person name="Tice H."/>
            <person name="Pitluck S."/>
            <person name="Bruce D."/>
            <person name="Goodwin L."/>
            <person name="Chertkov O."/>
            <person name="Brettin T."/>
            <person name="Detter J.C."/>
            <person name="Han C."/>
            <person name="Kuske C.R."/>
            <person name="Schmutz J."/>
            <person name="Larimer F."/>
            <person name="Land M."/>
            <person name="Hauser L."/>
            <person name="Kyrpides N."/>
            <person name="Kim E."/>
            <person name="McCarthy J.K."/>
            <person name="Richardson P."/>
        </authorList>
    </citation>
    <scope>NUCLEOTIDE SEQUENCE [LARGE SCALE GENOMIC DNA]</scope>
    <source>
        <strain evidence="1 2">GB-1</strain>
    </source>
</reference>
<dbReference type="HOGENOM" id="CLU_023031_0_0_6"/>
<organism evidence="1 2">
    <name type="scientific">Pseudomonas putida (strain GB-1)</name>
    <dbReference type="NCBI Taxonomy" id="76869"/>
    <lineage>
        <taxon>Bacteria</taxon>
        <taxon>Pseudomonadati</taxon>
        <taxon>Pseudomonadota</taxon>
        <taxon>Gammaproteobacteria</taxon>
        <taxon>Pseudomonadales</taxon>
        <taxon>Pseudomonadaceae</taxon>
        <taxon>Pseudomonas</taxon>
    </lineage>
</organism>
<dbReference type="eggNOG" id="ENOG502ZCMQ">
    <property type="taxonomic scope" value="Bacteria"/>
</dbReference>
<evidence type="ECO:0008006" key="3">
    <source>
        <dbReference type="Google" id="ProtNLM"/>
    </source>
</evidence>
<dbReference type="Proteomes" id="UP000002157">
    <property type="component" value="Chromosome"/>
</dbReference>